<dbReference type="EMBL" id="CP114040">
    <property type="protein sequence ID" value="WAS92288.1"/>
    <property type="molecule type" value="Genomic_DNA"/>
</dbReference>
<name>A0ABY7GZ86_9BACT</name>
<feature type="signal peptide" evidence="2">
    <location>
        <begin position="1"/>
        <end position="24"/>
    </location>
</feature>
<keyword evidence="4" id="KW-1185">Reference proteome</keyword>
<protein>
    <submittedName>
        <fullName evidence="3">MYXO-CTERM sorting domain-containing protein</fullName>
    </submittedName>
</protein>
<feature type="region of interest" description="Disordered" evidence="1">
    <location>
        <begin position="424"/>
        <end position="492"/>
    </location>
</feature>
<dbReference type="Proteomes" id="UP001164459">
    <property type="component" value="Chromosome"/>
</dbReference>
<proteinExistence type="predicted"/>
<reference evidence="3" key="1">
    <citation type="submission" date="2022-11" db="EMBL/GenBank/DDBJ databases">
        <title>Minimal conservation of predation-associated metabolite biosynthetic gene clusters underscores biosynthetic potential of Myxococcota including descriptions for ten novel species: Archangium lansinium sp. nov., Myxococcus landrumus sp. nov., Nannocystis bai.</title>
        <authorList>
            <person name="Ahearne A."/>
            <person name="Stevens C."/>
            <person name="Dowd S."/>
        </authorList>
    </citation>
    <scope>NUCLEOTIDE SEQUENCE</scope>
    <source>
        <strain evidence="3">Fl3</strain>
    </source>
</reference>
<evidence type="ECO:0000256" key="1">
    <source>
        <dbReference type="SAM" id="MobiDB-lite"/>
    </source>
</evidence>
<dbReference type="RefSeq" id="WP_269034637.1">
    <property type="nucleotide sequence ID" value="NZ_CP114040.1"/>
</dbReference>
<feature type="chain" id="PRO_5046919641" evidence="2">
    <location>
        <begin position="25"/>
        <end position="509"/>
    </location>
</feature>
<evidence type="ECO:0000256" key="2">
    <source>
        <dbReference type="SAM" id="SignalP"/>
    </source>
</evidence>
<accession>A0ABY7GZ86</accession>
<dbReference type="NCBIfam" id="TIGR03901">
    <property type="entry name" value="MYXO-CTERM"/>
    <property type="match status" value="1"/>
</dbReference>
<gene>
    <name evidence="3" type="ORF">O0S08_39420</name>
</gene>
<sequence>MALRADALLLLCGAAVGVPAAAAAADGERYDPYAKMARGAHHYDMREVLQSRGEFVAEPVEQPDLSQLDTLPLSARASEPLAPGQLPEGWVQLGEVVQRREIAEGRKQIDPKPLPAWEDIEGNQYPRKGTVFLNFNGGMLKAGDDNSAESKSILARHNHPYPVFNGSEATALTLIQAVQQDLETLGIRVLYLNRPSKTVPYTMAMVGGSWTDTNIDSPAGGVAPGTDCEDRDQRNVVYAFDSSSATISQEIAHAWGLDHTLGSDRIMSYQAGNNKHFGDNCQALCEEQCQGPGTIGCRLIHEIYCGVGSEQQNDLAELNKIFGTPEPDTEPPTVNILPDGDVLELEVGANIEVKADIHDNYGGVGWRITVKRDGEVALDEVDYEKVGAWYFSNLAAGTYEVVLEAEDHAEHVVQDKLTILVGNSEAPTTSAGDSAGDTDTDTGTDTAGDTGDDTNDPGSASDSETEGPGALEKDGCECRSNPGQGAGSALGLPLLGLWLAHRARRRRRA</sequence>
<organism evidence="3 4">
    <name type="scientific">Nannocystis punicea</name>
    <dbReference type="NCBI Taxonomy" id="2995304"/>
    <lineage>
        <taxon>Bacteria</taxon>
        <taxon>Pseudomonadati</taxon>
        <taxon>Myxococcota</taxon>
        <taxon>Polyangia</taxon>
        <taxon>Nannocystales</taxon>
        <taxon>Nannocystaceae</taxon>
        <taxon>Nannocystis</taxon>
    </lineage>
</organism>
<evidence type="ECO:0000313" key="4">
    <source>
        <dbReference type="Proteomes" id="UP001164459"/>
    </source>
</evidence>
<dbReference type="InterPro" id="IPR024038">
    <property type="entry name" value="MYXO-CTERM"/>
</dbReference>
<keyword evidence="2" id="KW-0732">Signal</keyword>
<evidence type="ECO:0000313" key="3">
    <source>
        <dbReference type="EMBL" id="WAS92288.1"/>
    </source>
</evidence>